<reference evidence="17 18" key="1">
    <citation type="submission" date="2011-02" db="EMBL/GenBank/DDBJ databases">
        <title>The Genome Sequence of Sphaeroforma arctica JP610.</title>
        <authorList>
            <consortium name="The Broad Institute Genome Sequencing Platform"/>
            <person name="Russ C."/>
            <person name="Cuomo C."/>
            <person name="Young S.K."/>
            <person name="Zeng Q."/>
            <person name="Gargeya S."/>
            <person name="Alvarado L."/>
            <person name="Berlin A."/>
            <person name="Chapman S.B."/>
            <person name="Chen Z."/>
            <person name="Freedman E."/>
            <person name="Gellesch M."/>
            <person name="Goldberg J."/>
            <person name="Griggs A."/>
            <person name="Gujja S."/>
            <person name="Heilman E."/>
            <person name="Heiman D."/>
            <person name="Howarth C."/>
            <person name="Mehta T."/>
            <person name="Neiman D."/>
            <person name="Pearson M."/>
            <person name="Roberts A."/>
            <person name="Saif S."/>
            <person name="Shea T."/>
            <person name="Shenoy N."/>
            <person name="Sisk P."/>
            <person name="Stolte C."/>
            <person name="Sykes S."/>
            <person name="White J."/>
            <person name="Yandava C."/>
            <person name="Burger G."/>
            <person name="Gray M.W."/>
            <person name="Holland P.W.H."/>
            <person name="King N."/>
            <person name="Lang F.B.F."/>
            <person name="Roger A.J."/>
            <person name="Ruiz-Trillo I."/>
            <person name="Haas B."/>
            <person name="Nusbaum C."/>
            <person name="Birren B."/>
        </authorList>
    </citation>
    <scope>NUCLEOTIDE SEQUENCE [LARGE SCALE GENOMIC DNA]</scope>
    <source>
        <strain evidence="17 18">JP610</strain>
    </source>
</reference>
<keyword evidence="12" id="KW-0472">Membrane</keyword>
<dbReference type="Proteomes" id="UP000054560">
    <property type="component" value="Unassembled WGS sequence"/>
</dbReference>
<dbReference type="GO" id="GO:0016298">
    <property type="term" value="F:lipase activity"/>
    <property type="evidence" value="ECO:0007669"/>
    <property type="project" value="TreeGrafter"/>
</dbReference>
<keyword evidence="8" id="KW-0106">Calcium</keyword>
<dbReference type="Gene3D" id="3.40.50.1820">
    <property type="entry name" value="alpha/beta hydrolase"/>
    <property type="match status" value="1"/>
</dbReference>
<evidence type="ECO:0000256" key="3">
    <source>
        <dbReference type="ARBA" id="ARBA00022475"/>
    </source>
</evidence>
<dbReference type="GeneID" id="25911479"/>
<evidence type="ECO:0000256" key="5">
    <source>
        <dbReference type="ARBA" id="ARBA00022692"/>
    </source>
</evidence>
<proteinExistence type="predicted"/>
<feature type="compositionally biased region" description="Basic and acidic residues" evidence="15">
    <location>
        <begin position="290"/>
        <end position="304"/>
    </location>
</feature>
<dbReference type="RefSeq" id="XP_014150432.1">
    <property type="nucleotide sequence ID" value="XM_014294957.1"/>
</dbReference>
<dbReference type="CDD" id="cd00519">
    <property type="entry name" value="Lipase_3"/>
    <property type="match status" value="1"/>
</dbReference>
<keyword evidence="18" id="KW-1185">Reference proteome</keyword>
<evidence type="ECO:0000256" key="6">
    <source>
        <dbReference type="ARBA" id="ARBA00022723"/>
    </source>
</evidence>
<keyword evidence="3" id="KW-1003">Cell membrane</keyword>
<evidence type="ECO:0000313" key="17">
    <source>
        <dbReference type="EMBL" id="KNC76530.1"/>
    </source>
</evidence>
<keyword evidence="10" id="KW-1133">Transmembrane helix</keyword>
<feature type="region of interest" description="Disordered" evidence="15">
    <location>
        <begin position="274"/>
        <end position="304"/>
    </location>
</feature>
<dbReference type="OrthoDB" id="45753at2759"/>
<name>A0A0L0FIF2_9EUKA</name>
<keyword evidence="4" id="KW-0597">Phosphoprotein</keyword>
<comment type="catalytic activity">
    <reaction evidence="13">
        <text>a 1,2-diacyl-sn-glycerol + H2O = a 2-acylglycerol + a fatty acid + H(+)</text>
        <dbReference type="Rhea" id="RHEA:33275"/>
        <dbReference type="ChEBI" id="CHEBI:15377"/>
        <dbReference type="ChEBI" id="CHEBI:15378"/>
        <dbReference type="ChEBI" id="CHEBI:17389"/>
        <dbReference type="ChEBI" id="CHEBI:17815"/>
        <dbReference type="ChEBI" id="CHEBI:28868"/>
        <dbReference type="EC" id="3.1.1.116"/>
    </reaction>
    <physiologicalReaction direction="left-to-right" evidence="13">
        <dbReference type="Rhea" id="RHEA:33276"/>
    </physiologicalReaction>
</comment>
<dbReference type="AlphaFoldDB" id="A0A0L0FIF2"/>
<dbReference type="GO" id="GO:0016042">
    <property type="term" value="P:lipid catabolic process"/>
    <property type="evidence" value="ECO:0007669"/>
    <property type="project" value="UniProtKB-KW"/>
</dbReference>
<comment type="cofactor">
    <cofactor evidence="1">
        <name>Ca(2+)</name>
        <dbReference type="ChEBI" id="CHEBI:29108"/>
    </cofactor>
</comment>
<dbReference type="InterPro" id="IPR029058">
    <property type="entry name" value="AB_hydrolase_fold"/>
</dbReference>
<sequence>MTEIALGLQTLWKLQQHGVAPVTGAVIYSIPDELPEVDLYMQYASGAFGWIMLTAMGTIPLLDGIRTDKQAIAHLTRVREEDIVYTQTTSELYRPAYYIALDRRRKKIVLAFRGSSNALDMLTDLNCESIPYSFNGVHGEAHAGFARSAHRLSTELMPIMVDLLRENEGYHVVLTGHSLGAAVATMVALEWAHLFDDLKCYAYAAPACVSLPVSLEAQCVVTSVVLGSDLVPRLSRTSLEYLRDVGLMLGQNQELRHEVIAAVARCEGISTERGDKNDDTDINMDTDTNVDMHMDSTSVRDHRRARDDTNGYMEDIDTDATTSTLNRHESLDGFLGEDLVDRLSLLDRRTSVVLRDDDLSLLRSASESTPHTDTATHIGMHASNTPSRSASCSPASVNQVIARVQRLPNDTNAQTDAEEWVAIEDTVESDTASLDKEQAIQTCRVLYDKLYDAQPNRLELLAAGKILFLCHKTGEGILTNGELAPHWSRVILSRSMFWLHLPGYYTHHINNHNRLAIAAKSG</sequence>
<evidence type="ECO:0000256" key="2">
    <source>
        <dbReference type="ARBA" id="ARBA00004651"/>
    </source>
</evidence>
<keyword evidence="9" id="KW-0442">Lipid degradation</keyword>
<dbReference type="GO" id="GO:0005886">
    <property type="term" value="C:plasma membrane"/>
    <property type="evidence" value="ECO:0007669"/>
    <property type="project" value="UniProtKB-SubCell"/>
</dbReference>
<dbReference type="eggNOG" id="KOG2088">
    <property type="taxonomic scope" value="Eukaryota"/>
</dbReference>
<dbReference type="EMBL" id="KQ243064">
    <property type="protein sequence ID" value="KNC76530.1"/>
    <property type="molecule type" value="Genomic_DNA"/>
</dbReference>
<evidence type="ECO:0000256" key="1">
    <source>
        <dbReference type="ARBA" id="ARBA00001913"/>
    </source>
</evidence>
<evidence type="ECO:0000256" key="9">
    <source>
        <dbReference type="ARBA" id="ARBA00022963"/>
    </source>
</evidence>
<protein>
    <recommendedName>
        <fullName evidence="14">sn-1-specific diacylglycerol lipase</fullName>
        <ecNumber evidence="14">3.1.1.116</ecNumber>
    </recommendedName>
</protein>
<keyword evidence="6" id="KW-0479">Metal-binding</keyword>
<keyword evidence="5" id="KW-0812">Transmembrane</keyword>
<evidence type="ECO:0000256" key="11">
    <source>
        <dbReference type="ARBA" id="ARBA00023098"/>
    </source>
</evidence>
<dbReference type="SUPFAM" id="SSF53474">
    <property type="entry name" value="alpha/beta-Hydrolases"/>
    <property type="match status" value="1"/>
</dbReference>
<dbReference type="PANTHER" id="PTHR45792">
    <property type="entry name" value="DIACYLGLYCEROL LIPASE HOMOLOG-RELATED"/>
    <property type="match status" value="1"/>
</dbReference>
<evidence type="ECO:0000256" key="13">
    <source>
        <dbReference type="ARBA" id="ARBA00024531"/>
    </source>
</evidence>
<gene>
    <name evidence="17" type="ORF">SARC_10975</name>
</gene>
<dbReference type="PANTHER" id="PTHR45792:SF8">
    <property type="entry name" value="DIACYLGLYCEROL LIPASE-ALPHA"/>
    <property type="match status" value="1"/>
</dbReference>
<evidence type="ECO:0000256" key="4">
    <source>
        <dbReference type="ARBA" id="ARBA00022553"/>
    </source>
</evidence>
<feature type="region of interest" description="Disordered" evidence="15">
    <location>
        <begin position="366"/>
        <end position="392"/>
    </location>
</feature>
<dbReference type="Pfam" id="PF01764">
    <property type="entry name" value="Lipase_3"/>
    <property type="match status" value="1"/>
</dbReference>
<evidence type="ECO:0000256" key="14">
    <source>
        <dbReference type="ARBA" id="ARBA00026104"/>
    </source>
</evidence>
<dbReference type="InterPro" id="IPR002921">
    <property type="entry name" value="Fungal_lipase-type"/>
</dbReference>
<feature type="compositionally biased region" description="Polar residues" evidence="15">
    <location>
        <begin position="382"/>
        <end position="392"/>
    </location>
</feature>
<dbReference type="InterPro" id="IPR052214">
    <property type="entry name" value="DAG_Lipase-Related"/>
</dbReference>
<dbReference type="GO" id="GO:0046872">
    <property type="term" value="F:metal ion binding"/>
    <property type="evidence" value="ECO:0007669"/>
    <property type="project" value="UniProtKB-KW"/>
</dbReference>
<evidence type="ECO:0000256" key="8">
    <source>
        <dbReference type="ARBA" id="ARBA00022837"/>
    </source>
</evidence>
<comment type="subcellular location">
    <subcellularLocation>
        <location evidence="2">Cell membrane</location>
        <topology evidence="2">Multi-pass membrane protein</topology>
    </subcellularLocation>
</comment>
<evidence type="ECO:0000256" key="10">
    <source>
        <dbReference type="ARBA" id="ARBA00022989"/>
    </source>
</evidence>
<evidence type="ECO:0000313" key="18">
    <source>
        <dbReference type="Proteomes" id="UP000054560"/>
    </source>
</evidence>
<evidence type="ECO:0000256" key="7">
    <source>
        <dbReference type="ARBA" id="ARBA00022801"/>
    </source>
</evidence>
<keyword evidence="7" id="KW-0378">Hydrolase</keyword>
<organism evidence="17 18">
    <name type="scientific">Sphaeroforma arctica JP610</name>
    <dbReference type="NCBI Taxonomy" id="667725"/>
    <lineage>
        <taxon>Eukaryota</taxon>
        <taxon>Ichthyosporea</taxon>
        <taxon>Ichthyophonida</taxon>
        <taxon>Sphaeroforma</taxon>
    </lineage>
</organism>
<accession>A0A0L0FIF2</accession>
<evidence type="ECO:0000256" key="15">
    <source>
        <dbReference type="SAM" id="MobiDB-lite"/>
    </source>
</evidence>
<feature type="compositionally biased region" description="Polar residues" evidence="15">
    <location>
        <begin position="366"/>
        <end position="375"/>
    </location>
</feature>
<dbReference type="EC" id="3.1.1.116" evidence="14"/>
<evidence type="ECO:0000259" key="16">
    <source>
        <dbReference type="Pfam" id="PF01764"/>
    </source>
</evidence>
<keyword evidence="11" id="KW-0443">Lipid metabolism</keyword>
<evidence type="ECO:0000256" key="12">
    <source>
        <dbReference type="ARBA" id="ARBA00023136"/>
    </source>
</evidence>
<feature type="domain" description="Fungal lipase-type" evidence="16">
    <location>
        <begin position="109"/>
        <end position="235"/>
    </location>
</feature>